<dbReference type="InterPro" id="IPR021229">
    <property type="entry name" value="DUF2800"/>
</dbReference>
<dbReference type="AlphaFoldDB" id="A0AAV4LGP2"/>
<reference evidence="2" key="1">
    <citation type="journal article" date="2023" name="Int. J. Syst. Evol. Microbiol.">
        <title>Collibacillus ludicampi gen. nov., sp. nov., a new soil bacterium of the family Alicyclobacillaceae.</title>
        <authorList>
            <person name="Jojima T."/>
            <person name="Ioku Y."/>
            <person name="Fukuta Y."/>
            <person name="Shirasaka N."/>
            <person name="Matsumura Y."/>
            <person name="Mori M."/>
        </authorList>
    </citation>
    <scope>NUCLEOTIDE SEQUENCE</scope>
    <source>
        <strain evidence="2">TP075</strain>
    </source>
</reference>
<dbReference type="InterPro" id="IPR011604">
    <property type="entry name" value="PDDEXK-like_dom_sf"/>
</dbReference>
<organism evidence="2 3">
    <name type="scientific">Collibacillus ludicampi</name>
    <dbReference type="NCBI Taxonomy" id="2771369"/>
    <lineage>
        <taxon>Bacteria</taxon>
        <taxon>Bacillati</taxon>
        <taxon>Bacillota</taxon>
        <taxon>Bacilli</taxon>
        <taxon>Bacillales</taxon>
        <taxon>Alicyclobacillaceae</taxon>
        <taxon>Collibacillus</taxon>
    </lineage>
</organism>
<dbReference type="EMBL" id="BOQE01000001">
    <property type="protein sequence ID" value="GIM47005.1"/>
    <property type="molecule type" value="Genomic_DNA"/>
</dbReference>
<gene>
    <name evidence="2" type="ORF">DNHGIG_25540</name>
</gene>
<protein>
    <recommendedName>
        <fullName evidence="4">DUF2800 domain-containing protein</fullName>
    </recommendedName>
</protein>
<evidence type="ECO:0000313" key="2">
    <source>
        <dbReference type="EMBL" id="GIM47005.1"/>
    </source>
</evidence>
<dbReference type="Gene3D" id="3.90.320.10">
    <property type="match status" value="1"/>
</dbReference>
<accession>A0AAV4LGP2</accession>
<proteinExistence type="predicted"/>
<keyword evidence="3" id="KW-1185">Reference proteome</keyword>
<name>A0AAV4LGP2_9BACL</name>
<dbReference type="Pfam" id="PF10926">
    <property type="entry name" value="DUF2800"/>
    <property type="match status" value="1"/>
</dbReference>
<sequence length="398" mass="44693">MSTPAHAERSHALLSASKAAQWINCPPSARLQEGIPDKRSEYADEGTVAHELAEIKLRRRILPCDSKERDRLDKALEEIKANKFYGPEMENAIQEYVEIVCERFMEAKARSSDAIVLLEERLDFSEWVPDGYGTGDVVLISDGVLEVIDLKYGKGVPVSAQGNPQIRLYALGAWWSHNWLYSIHEVRMTIIQPRLDNISTAIMPLDELIEWAETVVKPSAALAFAGEGEFKAGDHCRWCKVKGNCRARAEENMKALAYEFKDPALMTNEEIGSILFIAEQLQAWAKDVQDYAFEQAKAGQRVPGWKLVEGRSNRQITDKDAALAVLKAAGLEQEKYLKVDLLGISELEKRIGKKELAALIGDWIVKPPGKPVLVPETDKRPELNSIEQEFSSEDFELE</sequence>
<evidence type="ECO:0008006" key="4">
    <source>
        <dbReference type="Google" id="ProtNLM"/>
    </source>
</evidence>
<dbReference type="RefSeq" id="WP_282200032.1">
    <property type="nucleotide sequence ID" value="NZ_BOQE01000001.1"/>
</dbReference>
<comment type="caution">
    <text evidence="2">The sequence shown here is derived from an EMBL/GenBank/DDBJ whole genome shotgun (WGS) entry which is preliminary data.</text>
</comment>
<evidence type="ECO:0000313" key="3">
    <source>
        <dbReference type="Proteomes" id="UP001057291"/>
    </source>
</evidence>
<evidence type="ECO:0000256" key="1">
    <source>
        <dbReference type="SAM" id="MobiDB-lite"/>
    </source>
</evidence>
<feature type="region of interest" description="Disordered" evidence="1">
    <location>
        <begin position="370"/>
        <end position="398"/>
    </location>
</feature>
<dbReference type="Proteomes" id="UP001057291">
    <property type="component" value="Unassembled WGS sequence"/>
</dbReference>